<evidence type="ECO:0000313" key="1">
    <source>
        <dbReference type="EMBL" id="MBD7986819.1"/>
    </source>
</evidence>
<dbReference type="EMBL" id="JACSQJ010000001">
    <property type="protein sequence ID" value="MBD7986819.1"/>
    <property type="molecule type" value="Genomic_DNA"/>
</dbReference>
<dbReference type="InterPro" id="IPR045389">
    <property type="entry name" value="DUF6522"/>
</dbReference>
<sequence length="97" mass="10425">MTEDAVGDAIPLELADRPDIEVDGALVARELGLEVEEFRGLMARGKVSVLCERGTGEDAGLYRASFYHQGRRARLVVDARGRSIDPPPPPPRGTAPA</sequence>
<name>A0ABR8UGT1_9GAMM</name>
<proteinExistence type="predicted"/>
<dbReference type="RefSeq" id="WP_191728072.1">
    <property type="nucleotide sequence ID" value="NZ_JACSQJ010000001.1"/>
</dbReference>
<dbReference type="Pfam" id="PF20132">
    <property type="entry name" value="DUF6522"/>
    <property type="match status" value="1"/>
</dbReference>
<gene>
    <name evidence="1" type="ORF">H9645_02100</name>
</gene>
<accession>A0ABR8UGT1</accession>
<comment type="caution">
    <text evidence="1">The sequence shown here is derived from an EMBL/GenBank/DDBJ whole genome shotgun (WGS) entry which is preliminary data.</text>
</comment>
<dbReference type="Proteomes" id="UP000647183">
    <property type="component" value="Unassembled WGS sequence"/>
</dbReference>
<keyword evidence="2" id="KW-1185">Reference proteome</keyword>
<organism evidence="1 2">
    <name type="scientific">Luteimonas colneyensis</name>
    <dbReference type="NCBI Taxonomy" id="2762230"/>
    <lineage>
        <taxon>Bacteria</taxon>
        <taxon>Pseudomonadati</taxon>
        <taxon>Pseudomonadota</taxon>
        <taxon>Gammaproteobacteria</taxon>
        <taxon>Lysobacterales</taxon>
        <taxon>Lysobacteraceae</taxon>
        <taxon>Luteimonas</taxon>
    </lineage>
</organism>
<reference evidence="1 2" key="1">
    <citation type="submission" date="2020-08" db="EMBL/GenBank/DDBJ databases">
        <title>A Genomic Blueprint of the Chicken Gut Microbiome.</title>
        <authorList>
            <person name="Gilroy R."/>
            <person name="Ravi A."/>
            <person name="Getino M."/>
            <person name="Pursley I."/>
            <person name="Horton D.L."/>
            <person name="Alikhan N.-F."/>
            <person name="Baker D."/>
            <person name="Gharbi K."/>
            <person name="Hall N."/>
            <person name="Watson M."/>
            <person name="Adriaenssens E.M."/>
            <person name="Foster-Nyarko E."/>
            <person name="Jarju S."/>
            <person name="Secka A."/>
            <person name="Antonio M."/>
            <person name="Oren A."/>
            <person name="Chaudhuri R."/>
            <person name="La Ragione R.M."/>
            <person name="Hildebrand F."/>
            <person name="Pallen M.J."/>
        </authorList>
    </citation>
    <scope>NUCLEOTIDE SEQUENCE [LARGE SCALE GENOMIC DNA]</scope>
    <source>
        <strain evidence="1 2">Sa2BVA3</strain>
    </source>
</reference>
<protein>
    <submittedName>
        <fullName evidence="1">Uncharacterized protein</fullName>
    </submittedName>
</protein>
<evidence type="ECO:0000313" key="2">
    <source>
        <dbReference type="Proteomes" id="UP000647183"/>
    </source>
</evidence>